<dbReference type="PROSITE" id="PS51257">
    <property type="entry name" value="PROKAR_LIPOPROTEIN"/>
    <property type="match status" value="1"/>
</dbReference>
<keyword evidence="2" id="KW-0732">Signal</keyword>
<organism evidence="3 4">
    <name type="scientific">Citrobacter telavivensis</name>
    <dbReference type="NCBI Taxonomy" id="2653932"/>
    <lineage>
        <taxon>Bacteria</taxon>
        <taxon>Pseudomonadati</taxon>
        <taxon>Pseudomonadota</taxon>
        <taxon>Gammaproteobacteria</taxon>
        <taxon>Enterobacterales</taxon>
        <taxon>Enterobacteriaceae</taxon>
        <taxon>Citrobacter</taxon>
    </lineage>
</organism>
<feature type="compositionally biased region" description="Low complexity" evidence="1">
    <location>
        <begin position="24"/>
        <end position="40"/>
    </location>
</feature>
<gene>
    <name evidence="3" type="ORF">GBB84_25105</name>
</gene>
<keyword evidence="4" id="KW-1185">Reference proteome</keyword>
<sequence>MRKSLSVAALALAAALTGCHYTMPDTSPSTVPTGGTPPDSATRKIPADTDTVTLQTMVVEVKKSPDVSWKTLLPEWHAGKDIAVLQGDGKAIYHRLAASSLAVIKYSNSSVTPNMTALPLLYRDCSDTSGSTRNCSSMGLVLRPGFKHTEGPLSLMLDLHMQDPQHSVSIRQFVSMQPGQTVLAGRALEENTLQVVLITPYIHSPLHGAKP</sequence>
<name>A0A6L5EI06_9ENTR</name>
<dbReference type="Proteomes" id="UP000475079">
    <property type="component" value="Unassembled WGS sequence"/>
</dbReference>
<evidence type="ECO:0000256" key="1">
    <source>
        <dbReference type="SAM" id="MobiDB-lite"/>
    </source>
</evidence>
<reference evidence="3 4" key="1">
    <citation type="submission" date="2019-10" db="EMBL/GenBank/DDBJ databases">
        <title>Characterization of a new Citrobacter species.</title>
        <authorList>
            <person name="Goncalves Ribeiro T."/>
            <person name="Izdebski R."/>
            <person name="Urbanowicz P."/>
            <person name="Carmeli Y."/>
            <person name="Gniadkowski M."/>
            <person name="Peixe L."/>
        </authorList>
    </citation>
    <scope>NUCLEOTIDE SEQUENCE [LARGE SCALE GENOMIC DNA]</scope>
    <source>
        <strain evidence="3 4">NMI7905_11</strain>
    </source>
</reference>
<evidence type="ECO:0000313" key="4">
    <source>
        <dbReference type="Proteomes" id="UP000475079"/>
    </source>
</evidence>
<dbReference type="AlphaFoldDB" id="A0A6L5EI06"/>
<evidence type="ECO:0008006" key="5">
    <source>
        <dbReference type="Google" id="ProtNLM"/>
    </source>
</evidence>
<feature type="region of interest" description="Disordered" evidence="1">
    <location>
        <begin position="24"/>
        <end position="43"/>
    </location>
</feature>
<feature type="signal peptide" evidence="2">
    <location>
        <begin position="1"/>
        <end position="22"/>
    </location>
</feature>
<comment type="caution">
    <text evidence="3">The sequence shown here is derived from an EMBL/GenBank/DDBJ whole genome shotgun (WGS) entry which is preliminary data.</text>
</comment>
<protein>
    <recommendedName>
        <fullName evidence="5">Lipoprotein</fullName>
    </recommendedName>
</protein>
<proteinExistence type="predicted"/>
<dbReference type="RefSeq" id="WP_152400154.1">
    <property type="nucleotide sequence ID" value="NZ_WHIY01000025.1"/>
</dbReference>
<evidence type="ECO:0000256" key="2">
    <source>
        <dbReference type="SAM" id="SignalP"/>
    </source>
</evidence>
<feature type="chain" id="PRO_5026953780" description="Lipoprotein" evidence="2">
    <location>
        <begin position="23"/>
        <end position="211"/>
    </location>
</feature>
<evidence type="ECO:0000313" key="3">
    <source>
        <dbReference type="EMBL" id="MPQ54170.1"/>
    </source>
</evidence>
<dbReference type="EMBL" id="WHIY01000025">
    <property type="protein sequence ID" value="MPQ54170.1"/>
    <property type="molecule type" value="Genomic_DNA"/>
</dbReference>
<accession>A0A6L5EI06</accession>